<dbReference type="EMBL" id="CP111028">
    <property type="protein sequence ID" value="WAR30646.1"/>
    <property type="molecule type" value="Genomic_DNA"/>
</dbReference>
<dbReference type="PROSITE" id="PS51034">
    <property type="entry name" value="ZP_2"/>
    <property type="match status" value="1"/>
</dbReference>
<evidence type="ECO:0000259" key="8">
    <source>
        <dbReference type="PROSITE" id="PS01180"/>
    </source>
</evidence>
<dbReference type="SUPFAM" id="SSF49854">
    <property type="entry name" value="Spermadhesin, CUB domain"/>
    <property type="match status" value="1"/>
</dbReference>
<feature type="domain" description="SRCR" evidence="9">
    <location>
        <begin position="112"/>
        <end position="216"/>
    </location>
</feature>
<evidence type="ECO:0000256" key="4">
    <source>
        <dbReference type="ARBA" id="ARBA00030560"/>
    </source>
</evidence>
<feature type="domain" description="SRCR" evidence="9">
    <location>
        <begin position="219"/>
        <end position="315"/>
    </location>
</feature>
<keyword evidence="12" id="KW-1185">Reference proteome</keyword>
<feature type="domain" description="ZP" evidence="10">
    <location>
        <begin position="395"/>
        <end position="643"/>
    </location>
</feature>
<dbReference type="InterPro" id="IPR036772">
    <property type="entry name" value="SRCR-like_dom_sf"/>
</dbReference>
<dbReference type="InterPro" id="IPR055355">
    <property type="entry name" value="ZP-C"/>
</dbReference>
<name>A0ABY7GCF7_MYAAR</name>
<evidence type="ECO:0000313" key="11">
    <source>
        <dbReference type="EMBL" id="WAR30646.1"/>
    </source>
</evidence>
<feature type="domain" description="CUB" evidence="8">
    <location>
        <begin position="318"/>
        <end position="423"/>
    </location>
</feature>
<feature type="disulfide bond" evidence="7">
    <location>
        <begin position="287"/>
        <end position="297"/>
    </location>
</feature>
<dbReference type="PANTHER" id="PTHR11576">
    <property type="entry name" value="ZONA PELLUCIDA SPERM-BINDING PROTEIN 3"/>
    <property type="match status" value="1"/>
</dbReference>
<dbReference type="SMART" id="SM00202">
    <property type="entry name" value="SR"/>
    <property type="match status" value="1"/>
</dbReference>
<gene>
    <name evidence="11" type="ORF">MAR_033188</name>
</gene>
<dbReference type="PROSITE" id="PS50287">
    <property type="entry name" value="SRCR_2"/>
    <property type="match status" value="2"/>
</dbReference>
<dbReference type="InterPro" id="IPR035914">
    <property type="entry name" value="Sperma_CUB_dom_sf"/>
</dbReference>
<dbReference type="SUPFAM" id="SSF56487">
    <property type="entry name" value="SRCR-like"/>
    <property type="match status" value="2"/>
</dbReference>
<proteinExistence type="predicted"/>
<evidence type="ECO:0000256" key="7">
    <source>
        <dbReference type="PROSITE-ProRule" id="PRU00196"/>
    </source>
</evidence>
<dbReference type="InterPro" id="IPR042235">
    <property type="entry name" value="ZP-C_dom"/>
</dbReference>
<evidence type="ECO:0000259" key="9">
    <source>
        <dbReference type="PROSITE" id="PS50287"/>
    </source>
</evidence>
<reference evidence="11" key="1">
    <citation type="submission" date="2022-11" db="EMBL/GenBank/DDBJ databases">
        <title>Centuries of genome instability and evolution in soft-shell clam transmissible cancer (bioRxiv).</title>
        <authorList>
            <person name="Hart S.F.M."/>
            <person name="Yonemitsu M.A."/>
            <person name="Giersch R.M."/>
            <person name="Beal B.F."/>
            <person name="Arriagada G."/>
            <person name="Davis B.W."/>
            <person name="Ostrander E.A."/>
            <person name="Goff S.P."/>
            <person name="Metzger M.J."/>
        </authorList>
    </citation>
    <scope>NUCLEOTIDE SEQUENCE</scope>
    <source>
        <strain evidence="11">MELC-2E11</strain>
        <tissue evidence="11">Siphon/mantle</tissue>
    </source>
</reference>
<keyword evidence="3 7" id="KW-1015">Disulfide bond</keyword>
<accession>A0ABY7GCF7</accession>
<dbReference type="Gene3D" id="2.60.120.290">
    <property type="entry name" value="Spermadhesin, CUB domain"/>
    <property type="match status" value="1"/>
</dbReference>
<dbReference type="CDD" id="cd00041">
    <property type="entry name" value="CUB"/>
    <property type="match status" value="1"/>
</dbReference>
<dbReference type="Pfam" id="PF00100">
    <property type="entry name" value="Zona_pellucida"/>
    <property type="match status" value="1"/>
</dbReference>
<dbReference type="SMART" id="SM00241">
    <property type="entry name" value="ZP"/>
    <property type="match status" value="1"/>
</dbReference>
<dbReference type="PANTHER" id="PTHR11576:SF14">
    <property type="entry name" value="ZP DOMAIN-CONTAINING PROTEIN"/>
    <property type="match status" value="1"/>
</dbReference>
<evidence type="ECO:0000259" key="10">
    <source>
        <dbReference type="PROSITE" id="PS51034"/>
    </source>
</evidence>
<keyword evidence="1" id="KW-0813">Transport</keyword>
<comment type="caution">
    <text evidence="7">Lacks conserved residue(s) required for the propagation of feature annotation.</text>
</comment>
<dbReference type="InterPro" id="IPR001507">
    <property type="entry name" value="ZP_dom"/>
</dbReference>
<dbReference type="Pfam" id="PF00530">
    <property type="entry name" value="SRCR"/>
    <property type="match status" value="2"/>
</dbReference>
<evidence type="ECO:0000256" key="3">
    <source>
        <dbReference type="ARBA" id="ARBA00023157"/>
    </source>
</evidence>
<evidence type="ECO:0000256" key="6">
    <source>
        <dbReference type="ARBA" id="ARBA00047200"/>
    </source>
</evidence>
<evidence type="ECO:0000256" key="5">
    <source>
        <dbReference type="ARBA" id="ARBA00047197"/>
    </source>
</evidence>
<dbReference type="InterPro" id="IPR001190">
    <property type="entry name" value="SRCR"/>
</dbReference>
<dbReference type="SMART" id="SM00042">
    <property type="entry name" value="CUB"/>
    <property type="match status" value="1"/>
</dbReference>
<evidence type="ECO:0000256" key="1">
    <source>
        <dbReference type="ARBA" id="ARBA00022448"/>
    </source>
</evidence>
<evidence type="ECO:0000256" key="2">
    <source>
        <dbReference type="ARBA" id="ARBA00022927"/>
    </source>
</evidence>
<feature type="disulfide bond" evidence="7">
    <location>
        <begin position="184"/>
        <end position="194"/>
    </location>
</feature>
<evidence type="ECO:0000313" key="12">
    <source>
        <dbReference type="Proteomes" id="UP001164746"/>
    </source>
</evidence>
<protein>
    <recommendedName>
        <fullName evidence="5">Scavenger receptor cysteine-rich domain-containing protein DMBT1</fullName>
    </recommendedName>
    <alternativeName>
        <fullName evidence="6">Deleted in malignant brain tumors 1 protein</fullName>
    </alternativeName>
    <alternativeName>
        <fullName evidence="4">Hensin</fullName>
    </alternativeName>
</protein>
<dbReference type="InterPro" id="IPR000859">
    <property type="entry name" value="CUB_dom"/>
</dbReference>
<organism evidence="11 12">
    <name type="scientific">Mya arenaria</name>
    <name type="common">Soft-shell clam</name>
    <dbReference type="NCBI Taxonomy" id="6604"/>
    <lineage>
        <taxon>Eukaryota</taxon>
        <taxon>Metazoa</taxon>
        <taxon>Spiralia</taxon>
        <taxon>Lophotrochozoa</taxon>
        <taxon>Mollusca</taxon>
        <taxon>Bivalvia</taxon>
        <taxon>Autobranchia</taxon>
        <taxon>Heteroconchia</taxon>
        <taxon>Euheterodonta</taxon>
        <taxon>Imparidentia</taxon>
        <taxon>Neoheterodontei</taxon>
        <taxon>Myida</taxon>
        <taxon>Myoidea</taxon>
        <taxon>Myidae</taxon>
        <taxon>Mya</taxon>
    </lineage>
</organism>
<dbReference type="Gene3D" id="2.60.40.3210">
    <property type="entry name" value="Zona pellucida, ZP-N domain"/>
    <property type="match status" value="1"/>
</dbReference>
<dbReference type="Proteomes" id="UP001164746">
    <property type="component" value="Chromosome 17"/>
</dbReference>
<dbReference type="Gene3D" id="2.60.40.4100">
    <property type="entry name" value="Zona pellucida, ZP-C domain"/>
    <property type="match status" value="1"/>
</dbReference>
<sequence>MYIEVNNMHSSFDYKRTVVPLASASVYNSSHLGRRSYGGYSGGSGGVSGEISSVGAISPATRTAQLLRPECQGGEGNIEMCNAGTRFHSSVCSSIHAVGIDCNPQDASLREVRLVDGPGPWRGRLELRTGNGRWGSLCWDHWEPATAAVGYVVVVFTHIGKSVNASSFPALHGLTSMIGRSLTCNTSATNLGHCRLDYDVSACSVNHADAVGVDCSGGLSVTIGDNRTWSGEVTFHTGNGSRWSVCTSGLDQNSAAVVCTMAGFPNTRPVVSSVASQVPVLYSNVACDGWEGHVSQCSTLNTRAGCDEKAALDCFHGCVHYLNGMSGNVTSPSYPGYPDDSDCLYVITNAGHQPIKLAFSELALSGDGDSVEVTTGVGGHQLGYFTGNQRVPHFLATDGPMYIRFRSNQNGTAQGFRAEYSPLRLEDTLTLGCGPSGWDVAVNTSLLRVLHTDTGVSQVKLTDQFCTGIMDGDLIRFRQHYTECHTVSKTTPDNIVYHNELVYPEAASPFPIIVHGYRWKVRLIRSPSKYVPNPDTNPLYAREDVYVQVAVNTDDTHIKMRLDTCYARPDPSARPDLTYTLIKNGCVSDPYTHILSQGTHETRFVFNAFEFPQSHDSVYVYCNTTFCDTADSSVRCTQTCLSGPSIVGRGLASAANARTINNRRVLLYIEEQ</sequence>
<dbReference type="Pfam" id="PF00431">
    <property type="entry name" value="CUB"/>
    <property type="match status" value="1"/>
</dbReference>
<keyword evidence="2" id="KW-0653">Protein transport</keyword>
<dbReference type="PRINTS" id="PR00258">
    <property type="entry name" value="SPERACTRCPTR"/>
</dbReference>
<dbReference type="PROSITE" id="PS01180">
    <property type="entry name" value="CUB"/>
    <property type="match status" value="1"/>
</dbReference>
<dbReference type="Gene3D" id="3.10.250.10">
    <property type="entry name" value="SRCR-like domain"/>
    <property type="match status" value="2"/>
</dbReference>